<gene>
    <name evidence="7" type="ORF">AABB31_06415</name>
</gene>
<evidence type="ECO:0000259" key="6">
    <source>
        <dbReference type="PROSITE" id="PS51296"/>
    </source>
</evidence>
<dbReference type="EMBL" id="CP151767">
    <property type="protein sequence ID" value="WZU68519.1"/>
    <property type="molecule type" value="Genomic_DNA"/>
</dbReference>
<keyword evidence="1" id="KW-0001">2Fe-2S</keyword>
<evidence type="ECO:0000256" key="4">
    <source>
        <dbReference type="ARBA" id="ARBA00023004"/>
    </source>
</evidence>
<keyword evidence="4" id="KW-0408">Iron</keyword>
<sequence>MDWVAVGLCEDVPAGTVVPRRVLGTDLAIWRSATGKFHAWGDRCPHRGMRLSHGFVRGEVLSCIYHGWQYGTDGACGYIPAHPNLTPPKTICAQTYPCNQHDDAIWVTLSGTDQPLPDVGGCRPVRSLDFAVPAADIAAWFGQSLAPVITVAAPHDLHIALQPSTDNACMVHAFAPADQDRKAVSRYLEQIRADIEEAA</sequence>
<reference evidence="7 8" key="2">
    <citation type="submission" date="2024-08" db="EMBL/GenBank/DDBJ databases">
        <title>Phylogenomic analyses of a clade within the roseobacter group suggest taxonomic reassignments of species of the genera Aestuariivita, Citreicella, Loktanella, Nautella, Pelagibaca, Ruegeria, Thalassobius, Thiobacimonas and Tropicibacter, and the proposal o.</title>
        <authorList>
            <person name="Jeon C.O."/>
        </authorList>
    </citation>
    <scope>NUCLEOTIDE SEQUENCE [LARGE SCALE GENOMIC DNA]</scope>
    <source>
        <strain evidence="7 8">SS1-5</strain>
    </source>
</reference>
<dbReference type="PANTHER" id="PTHR21266:SF60">
    <property type="entry name" value="3-KETOSTEROID-9-ALPHA-MONOOXYGENASE, OXYGENASE COMPONENT"/>
    <property type="match status" value="1"/>
</dbReference>
<evidence type="ECO:0000313" key="7">
    <source>
        <dbReference type="EMBL" id="WZU68519.1"/>
    </source>
</evidence>
<keyword evidence="8" id="KW-1185">Reference proteome</keyword>
<evidence type="ECO:0000256" key="1">
    <source>
        <dbReference type="ARBA" id="ARBA00022714"/>
    </source>
</evidence>
<name>A0AAN0NM26_9RHOB</name>
<dbReference type="RefSeq" id="WP_342077808.1">
    <property type="nucleotide sequence ID" value="NZ_CP151767.2"/>
</dbReference>
<proteinExistence type="predicted"/>
<dbReference type="InterPro" id="IPR050584">
    <property type="entry name" value="Cholesterol_7-desaturase"/>
</dbReference>
<keyword evidence="2" id="KW-0479">Metal-binding</keyword>
<dbReference type="PANTHER" id="PTHR21266">
    <property type="entry name" value="IRON-SULFUR DOMAIN CONTAINING PROTEIN"/>
    <property type="match status" value="1"/>
</dbReference>
<dbReference type="PROSITE" id="PS00570">
    <property type="entry name" value="RING_HYDROXYL_ALPHA"/>
    <property type="match status" value="1"/>
</dbReference>
<organism evidence="7 8">
    <name type="scientific">Yoonia rhodophyticola</name>
    <dbReference type="NCBI Taxonomy" id="3137370"/>
    <lineage>
        <taxon>Bacteria</taxon>
        <taxon>Pseudomonadati</taxon>
        <taxon>Pseudomonadota</taxon>
        <taxon>Alphaproteobacteria</taxon>
        <taxon>Rhodobacterales</taxon>
        <taxon>Paracoccaceae</taxon>
        <taxon>Yoonia</taxon>
    </lineage>
</organism>
<dbReference type="SUPFAM" id="SSF50022">
    <property type="entry name" value="ISP domain"/>
    <property type="match status" value="1"/>
</dbReference>
<dbReference type="AlphaFoldDB" id="A0AAN0NM26"/>
<dbReference type="GO" id="GO:0016491">
    <property type="term" value="F:oxidoreductase activity"/>
    <property type="evidence" value="ECO:0007669"/>
    <property type="project" value="UniProtKB-KW"/>
</dbReference>
<evidence type="ECO:0000256" key="2">
    <source>
        <dbReference type="ARBA" id="ARBA00022723"/>
    </source>
</evidence>
<evidence type="ECO:0000256" key="5">
    <source>
        <dbReference type="ARBA" id="ARBA00023014"/>
    </source>
</evidence>
<dbReference type="Proteomes" id="UP001470809">
    <property type="component" value="Chromosome"/>
</dbReference>
<dbReference type="GO" id="GO:0005506">
    <property type="term" value="F:iron ion binding"/>
    <property type="evidence" value="ECO:0007669"/>
    <property type="project" value="InterPro"/>
</dbReference>
<dbReference type="PROSITE" id="PS51296">
    <property type="entry name" value="RIESKE"/>
    <property type="match status" value="1"/>
</dbReference>
<dbReference type="InterPro" id="IPR036922">
    <property type="entry name" value="Rieske_2Fe-2S_sf"/>
</dbReference>
<dbReference type="CDD" id="cd03469">
    <property type="entry name" value="Rieske_RO_Alpha_N"/>
    <property type="match status" value="1"/>
</dbReference>
<keyword evidence="5" id="KW-0411">Iron-sulfur</keyword>
<protein>
    <submittedName>
        <fullName evidence="7">Rieske (2Fe-2S) protein</fullName>
    </submittedName>
</protein>
<feature type="domain" description="Rieske" evidence="6">
    <location>
        <begin position="3"/>
        <end position="107"/>
    </location>
</feature>
<reference evidence="8" key="1">
    <citation type="submission" date="2024-04" db="EMBL/GenBank/DDBJ databases">
        <title>Phylogenomic analyses of a clade within the roseobacter group suggest taxonomic reassignments of species of the genera Aestuariivita, Citreicella, Loktanella, Nautella, Pelagibaca, Ruegeria, Thalassobius, Thiobacimonas and Tropicibacter, and the proposal o.</title>
        <authorList>
            <person name="Jeon C.O."/>
        </authorList>
    </citation>
    <scope>NUCLEOTIDE SEQUENCE [LARGE SCALE GENOMIC DNA]</scope>
    <source>
        <strain evidence="8">SS1-5</strain>
    </source>
</reference>
<dbReference type="InterPro" id="IPR015881">
    <property type="entry name" value="ARHD_Rieske_2Fe_2S"/>
</dbReference>
<dbReference type="InterPro" id="IPR017941">
    <property type="entry name" value="Rieske_2Fe-2S"/>
</dbReference>
<dbReference type="Pfam" id="PF00355">
    <property type="entry name" value="Rieske"/>
    <property type="match status" value="1"/>
</dbReference>
<dbReference type="Gene3D" id="2.102.10.10">
    <property type="entry name" value="Rieske [2Fe-2S] iron-sulphur domain"/>
    <property type="match status" value="1"/>
</dbReference>
<keyword evidence="3" id="KW-0560">Oxidoreductase</keyword>
<dbReference type="GO" id="GO:0051537">
    <property type="term" value="F:2 iron, 2 sulfur cluster binding"/>
    <property type="evidence" value="ECO:0007669"/>
    <property type="project" value="UniProtKB-KW"/>
</dbReference>
<evidence type="ECO:0000256" key="3">
    <source>
        <dbReference type="ARBA" id="ARBA00023002"/>
    </source>
</evidence>
<evidence type="ECO:0000313" key="8">
    <source>
        <dbReference type="Proteomes" id="UP001470809"/>
    </source>
</evidence>
<dbReference type="KEGG" id="yrh:AABB31_06415"/>
<accession>A0AAN0NM26</accession>